<evidence type="ECO:0000256" key="12">
    <source>
        <dbReference type="RuleBase" id="RU004057"/>
    </source>
</evidence>
<dbReference type="InterPro" id="IPR002898">
    <property type="entry name" value="MotA_ExbB_proton_chnl"/>
</dbReference>
<evidence type="ECO:0000256" key="6">
    <source>
        <dbReference type="ARBA" id="ARBA00022519"/>
    </source>
</evidence>
<accession>A0A5E4YQ93</accession>
<feature type="domain" description="MotA/TolQ/ExbB proton channel" evidence="14">
    <location>
        <begin position="107"/>
        <end position="208"/>
    </location>
</feature>
<comment type="subcellular location">
    <subcellularLocation>
        <location evidence="1">Cell inner membrane</location>
        <topology evidence="1">Multi-pass membrane protein</topology>
    </subcellularLocation>
    <subcellularLocation>
        <location evidence="12">Membrane</location>
        <topology evidence="12">Multi-pass membrane protein</topology>
    </subcellularLocation>
</comment>
<name>A0A5E4YQ93_9BURK</name>
<dbReference type="AlphaFoldDB" id="A0A5E4YQ93"/>
<dbReference type="GO" id="GO:0017038">
    <property type="term" value="P:protein import"/>
    <property type="evidence" value="ECO:0007669"/>
    <property type="project" value="TreeGrafter"/>
</dbReference>
<protein>
    <recommendedName>
        <fullName evidence="3">Biopolymer transport protein ExbB</fullName>
    </recommendedName>
</protein>
<evidence type="ECO:0000256" key="10">
    <source>
        <dbReference type="ARBA" id="ARBA00023136"/>
    </source>
</evidence>
<evidence type="ECO:0000256" key="4">
    <source>
        <dbReference type="ARBA" id="ARBA00022448"/>
    </source>
</evidence>
<keyword evidence="7 13" id="KW-0812">Transmembrane</keyword>
<evidence type="ECO:0000259" key="14">
    <source>
        <dbReference type="Pfam" id="PF01618"/>
    </source>
</evidence>
<dbReference type="PANTHER" id="PTHR30625:SF14">
    <property type="entry name" value="BIOPOLYMER TRANSPORT PROTEIN EXBB"/>
    <property type="match status" value="1"/>
</dbReference>
<evidence type="ECO:0000256" key="3">
    <source>
        <dbReference type="ARBA" id="ARBA00022093"/>
    </source>
</evidence>
<dbReference type="Proteomes" id="UP000333828">
    <property type="component" value="Unassembled WGS sequence"/>
</dbReference>
<evidence type="ECO:0000256" key="13">
    <source>
        <dbReference type="SAM" id="Phobius"/>
    </source>
</evidence>
<proteinExistence type="inferred from homology"/>
<keyword evidence="6" id="KW-0997">Cell inner membrane</keyword>
<evidence type="ECO:0000256" key="1">
    <source>
        <dbReference type="ARBA" id="ARBA00004429"/>
    </source>
</evidence>
<evidence type="ECO:0000256" key="9">
    <source>
        <dbReference type="ARBA" id="ARBA00022989"/>
    </source>
</evidence>
<keyword evidence="9 13" id="KW-1133">Transmembrane helix</keyword>
<evidence type="ECO:0000313" key="15">
    <source>
        <dbReference type="EMBL" id="VVE50672.1"/>
    </source>
</evidence>
<organism evidence="15 16">
    <name type="scientific">Pandoraea iniqua</name>
    <dbReference type="NCBI Taxonomy" id="2508288"/>
    <lineage>
        <taxon>Bacteria</taxon>
        <taxon>Pseudomonadati</taxon>
        <taxon>Pseudomonadota</taxon>
        <taxon>Betaproteobacteria</taxon>
        <taxon>Burkholderiales</taxon>
        <taxon>Burkholderiaceae</taxon>
        <taxon>Pandoraea</taxon>
    </lineage>
</organism>
<evidence type="ECO:0000256" key="2">
    <source>
        <dbReference type="ARBA" id="ARBA00011471"/>
    </source>
</evidence>
<comment type="similarity">
    <text evidence="12">Belongs to the exbB/tolQ family.</text>
</comment>
<comment type="subunit">
    <text evidence="2">The accessory proteins ExbB and ExbD seem to form a complex with TonB.</text>
</comment>
<feature type="transmembrane region" description="Helical" evidence="13">
    <location>
        <begin position="131"/>
        <end position="153"/>
    </location>
</feature>
<keyword evidence="4 12" id="KW-0813">Transport</keyword>
<keyword evidence="16" id="KW-1185">Reference proteome</keyword>
<dbReference type="EMBL" id="CABPSI010000005">
    <property type="protein sequence ID" value="VVE50672.1"/>
    <property type="molecule type" value="Genomic_DNA"/>
</dbReference>
<comment type="function">
    <text evidence="11">Involved in the TonB-dependent energy-dependent transport of various receptor-bound substrates. Protects ExbD from proteolytic degradation and functionally stabilizes TonB.</text>
</comment>
<evidence type="ECO:0000256" key="8">
    <source>
        <dbReference type="ARBA" id="ARBA00022927"/>
    </source>
</evidence>
<sequence>MATPQFGFETLWAQADGVIKGVALLLFVMSVASWYVIVTKAFANWRLRRMADQATGAFWKAGSLRDGVATLDGDAHGNPFVELAHTSLDATLQHHQATAAGRTPPVLSDWLTRALRERIARRQVRMQSGMPVLATVGSSAPFIGLFGTVWGIYHALMTIGASGQASIGEVAGPVGETLVMTALGLAVAIPASLAYNALLRANKTSVAALSAFIYELHDMIVVGQRLPEGGERLDGGADADVKALATAKESRRREALPEAA</sequence>
<dbReference type="InterPro" id="IPR050790">
    <property type="entry name" value="ExbB/TolQ_transport"/>
</dbReference>
<keyword evidence="8 12" id="KW-0653">Protein transport</keyword>
<dbReference type="RefSeq" id="WP_150686075.1">
    <property type="nucleotide sequence ID" value="NZ_CABPSI010000005.1"/>
</dbReference>
<feature type="transmembrane region" description="Helical" evidence="13">
    <location>
        <begin position="22"/>
        <end position="43"/>
    </location>
</feature>
<dbReference type="GO" id="GO:0005886">
    <property type="term" value="C:plasma membrane"/>
    <property type="evidence" value="ECO:0007669"/>
    <property type="project" value="UniProtKB-SubCell"/>
</dbReference>
<reference evidence="15 16" key="1">
    <citation type="submission" date="2019-08" db="EMBL/GenBank/DDBJ databases">
        <authorList>
            <person name="Peeters C."/>
        </authorList>
    </citation>
    <scope>NUCLEOTIDE SEQUENCE [LARGE SCALE GENOMIC DNA]</scope>
    <source>
        <strain evidence="15 16">LMG 31115</strain>
    </source>
</reference>
<evidence type="ECO:0000313" key="16">
    <source>
        <dbReference type="Proteomes" id="UP000333828"/>
    </source>
</evidence>
<feature type="transmembrane region" description="Helical" evidence="13">
    <location>
        <begin position="178"/>
        <end position="198"/>
    </location>
</feature>
<dbReference type="PANTHER" id="PTHR30625">
    <property type="entry name" value="PROTEIN TOLQ"/>
    <property type="match status" value="1"/>
</dbReference>
<evidence type="ECO:0000256" key="7">
    <source>
        <dbReference type="ARBA" id="ARBA00022692"/>
    </source>
</evidence>
<keyword evidence="5" id="KW-1003">Cell membrane</keyword>
<keyword evidence="10 13" id="KW-0472">Membrane</keyword>
<evidence type="ECO:0000256" key="11">
    <source>
        <dbReference type="ARBA" id="ARBA00024816"/>
    </source>
</evidence>
<dbReference type="Pfam" id="PF01618">
    <property type="entry name" value="MotA_ExbB"/>
    <property type="match status" value="1"/>
</dbReference>
<gene>
    <name evidence="15" type="primary">exbB_3</name>
    <name evidence="15" type="ORF">PIN31115_04648</name>
</gene>
<evidence type="ECO:0000256" key="5">
    <source>
        <dbReference type="ARBA" id="ARBA00022475"/>
    </source>
</evidence>